<evidence type="ECO:0000256" key="2">
    <source>
        <dbReference type="ARBA" id="ARBA00022618"/>
    </source>
</evidence>
<dbReference type="HAMAP" id="MF_01092">
    <property type="entry name" value="ZapD"/>
    <property type="match status" value="1"/>
</dbReference>
<evidence type="ECO:0000313" key="7">
    <source>
        <dbReference type="Proteomes" id="UP000279384"/>
    </source>
</evidence>
<keyword evidence="3 5" id="KW-0717">Septation</keyword>
<comment type="subcellular location">
    <subcellularLocation>
        <location evidence="5">Cytoplasm</location>
    </subcellularLocation>
    <text evidence="5">Localizes to mid-cell in an FtsZ-dependent manner.</text>
</comment>
<dbReference type="GO" id="GO:0032153">
    <property type="term" value="C:cell division site"/>
    <property type="evidence" value="ECO:0007669"/>
    <property type="project" value="TreeGrafter"/>
</dbReference>
<dbReference type="InterPro" id="IPR027462">
    <property type="entry name" value="ZapD_C"/>
</dbReference>
<dbReference type="RefSeq" id="WP_082133704.1">
    <property type="nucleotide sequence ID" value="NZ_JAQQKZ010000011.1"/>
</dbReference>
<dbReference type="AlphaFoldDB" id="A0A495BN35"/>
<evidence type="ECO:0000256" key="1">
    <source>
        <dbReference type="ARBA" id="ARBA00022490"/>
    </source>
</evidence>
<dbReference type="GO" id="GO:0043093">
    <property type="term" value="P:FtsZ-dependent cytokinesis"/>
    <property type="evidence" value="ECO:0007669"/>
    <property type="project" value="UniProtKB-UniRule"/>
</dbReference>
<keyword evidence="4 5" id="KW-0131">Cell cycle</keyword>
<comment type="subunit">
    <text evidence="5">Interacts with FtsZ.</text>
</comment>
<dbReference type="Pfam" id="PF07072">
    <property type="entry name" value="ZapD"/>
    <property type="match status" value="1"/>
</dbReference>
<name>A0A495BN35_VOGIN</name>
<reference evidence="6 7" key="1">
    <citation type="submission" date="2018-10" db="EMBL/GenBank/DDBJ databases">
        <title>Genomic Encyclopedia of Type Strains, Phase IV (KMG-IV): sequencing the most valuable type-strain genomes for metagenomic binning, comparative biology and taxonomic classification.</title>
        <authorList>
            <person name="Goeker M."/>
        </authorList>
    </citation>
    <scope>NUCLEOTIDE SEQUENCE [LARGE SCALE GENOMIC DNA]</scope>
    <source>
        <strain evidence="6 7">DSM 3303</strain>
    </source>
</reference>
<comment type="caution">
    <text evidence="6">The sequence shown here is derived from an EMBL/GenBank/DDBJ whole genome shotgun (WGS) entry which is preliminary data.</text>
</comment>
<dbReference type="GO" id="GO:0005737">
    <property type="term" value="C:cytoplasm"/>
    <property type="evidence" value="ECO:0007669"/>
    <property type="project" value="UniProtKB-SubCell"/>
</dbReference>
<dbReference type="SUPFAM" id="SSF160950">
    <property type="entry name" value="YacF-like"/>
    <property type="match status" value="1"/>
</dbReference>
<sequence length="252" mass="29170">MTSFEFPVTERTRTLLRLEQLYQRLAFFMAQDEPYQHHAALMALFEVLEAAGRTELKSELLQELERQKQALESWRESPAIEQVALEQVLDEIELASQHLLELSSRFGQHLRENEWLMAIKQRSIIPGGTCSFDLPSYHLWLQQPVAQRRADLQRWSLPLMPTAQAAAILLKLLRDSGKHFSYVARRGAFQQMSGGKVVQLIRVSFDERYQVVPEVSANKYALNIRFIDAGTGEVRSRQVEQDIEFTLTFCKF</sequence>
<dbReference type="GO" id="GO:0000917">
    <property type="term" value="P:division septum assembly"/>
    <property type="evidence" value="ECO:0007669"/>
    <property type="project" value="UniProtKB-KW"/>
</dbReference>
<comment type="function">
    <text evidence="5">Cell division factor that enhances FtsZ-ring assembly. Directly interacts with FtsZ and promotes bundling of FtsZ protofilaments, with a reduction in FtsZ GTPase activity.</text>
</comment>
<dbReference type="EMBL" id="RBID01000001">
    <property type="protein sequence ID" value="RKQ63067.1"/>
    <property type="molecule type" value="Genomic_DNA"/>
</dbReference>
<keyword evidence="1 5" id="KW-0963">Cytoplasm</keyword>
<evidence type="ECO:0000256" key="5">
    <source>
        <dbReference type="HAMAP-Rule" id="MF_01092"/>
    </source>
</evidence>
<gene>
    <name evidence="5" type="primary">zapD</name>
    <name evidence="6" type="ORF">C8E02_0081</name>
</gene>
<dbReference type="NCBIfam" id="NF003656">
    <property type="entry name" value="PRK05287.1-4"/>
    <property type="match status" value="1"/>
</dbReference>
<protein>
    <recommendedName>
        <fullName evidence="5">Cell division protein ZapD</fullName>
    </recommendedName>
    <alternativeName>
        <fullName evidence="5">Z ring-associated protein D</fullName>
    </alternativeName>
</protein>
<dbReference type="Proteomes" id="UP000279384">
    <property type="component" value="Unassembled WGS sequence"/>
</dbReference>
<comment type="similarity">
    <text evidence="5">Belongs to the ZapD family.</text>
</comment>
<dbReference type="InterPro" id="IPR036268">
    <property type="entry name" value="ZapD_sf"/>
</dbReference>
<evidence type="ECO:0000256" key="4">
    <source>
        <dbReference type="ARBA" id="ARBA00023306"/>
    </source>
</evidence>
<dbReference type="InterPro" id="IPR009777">
    <property type="entry name" value="ZapD"/>
</dbReference>
<organism evidence="6 7">
    <name type="scientific">Vogesella indigofera</name>
    <name type="common">Pseudomonas indigofera</name>
    <dbReference type="NCBI Taxonomy" id="45465"/>
    <lineage>
        <taxon>Bacteria</taxon>
        <taxon>Pseudomonadati</taxon>
        <taxon>Pseudomonadota</taxon>
        <taxon>Betaproteobacteria</taxon>
        <taxon>Neisseriales</taxon>
        <taxon>Chromobacteriaceae</taxon>
        <taxon>Vogesella</taxon>
    </lineage>
</organism>
<dbReference type="Gene3D" id="2.60.440.10">
    <property type="entry name" value="YacF-like domains"/>
    <property type="match status" value="1"/>
</dbReference>
<keyword evidence="2 5" id="KW-0132">Cell division</keyword>
<dbReference type="PANTHER" id="PTHR39455:SF1">
    <property type="entry name" value="CELL DIVISION PROTEIN ZAPD"/>
    <property type="match status" value="1"/>
</dbReference>
<evidence type="ECO:0000256" key="3">
    <source>
        <dbReference type="ARBA" id="ARBA00023210"/>
    </source>
</evidence>
<dbReference type="Gene3D" id="1.10.3900.10">
    <property type="entry name" value="YacF-like"/>
    <property type="match status" value="1"/>
</dbReference>
<evidence type="ECO:0000313" key="6">
    <source>
        <dbReference type="EMBL" id="RKQ63067.1"/>
    </source>
</evidence>
<proteinExistence type="inferred from homology"/>
<accession>A0A495BN35</accession>
<dbReference type="PANTHER" id="PTHR39455">
    <property type="entry name" value="CELL DIVISION PROTEIN ZAPD"/>
    <property type="match status" value="1"/>
</dbReference>